<feature type="transmembrane region" description="Helical" evidence="2">
    <location>
        <begin position="139"/>
        <end position="161"/>
    </location>
</feature>
<dbReference type="Proteomes" id="UP000642014">
    <property type="component" value="Unassembled WGS sequence"/>
</dbReference>
<comment type="caution">
    <text evidence="3">The sequence shown here is derived from an EMBL/GenBank/DDBJ whole genome shotgun (WGS) entry which is preliminary data.</text>
</comment>
<feature type="transmembrane region" description="Helical" evidence="2">
    <location>
        <begin position="107"/>
        <end position="127"/>
    </location>
</feature>
<feature type="transmembrane region" description="Helical" evidence="2">
    <location>
        <begin position="374"/>
        <end position="400"/>
    </location>
</feature>
<evidence type="ECO:0000256" key="1">
    <source>
        <dbReference type="SAM" id="MobiDB-lite"/>
    </source>
</evidence>
<evidence type="ECO:0000313" key="3">
    <source>
        <dbReference type="EMBL" id="GGR24831.1"/>
    </source>
</evidence>
<reference evidence="3 4" key="1">
    <citation type="journal article" date="2014" name="Int. J. Syst. Evol. Microbiol.">
        <title>Complete genome sequence of Corynebacterium casei LMG S-19264T (=DSM 44701T), isolated from a smear-ripened cheese.</title>
        <authorList>
            <consortium name="US DOE Joint Genome Institute (JGI-PGF)"/>
            <person name="Walter F."/>
            <person name="Albersmeier A."/>
            <person name="Kalinowski J."/>
            <person name="Ruckert C."/>
        </authorList>
    </citation>
    <scope>NUCLEOTIDE SEQUENCE [LARGE SCALE GENOMIC DNA]</scope>
    <source>
        <strain evidence="3 4">JCM 4205</strain>
    </source>
</reference>
<keyword evidence="2" id="KW-0812">Transmembrane</keyword>
<feature type="transmembrane region" description="Helical" evidence="2">
    <location>
        <begin position="342"/>
        <end position="362"/>
    </location>
</feature>
<dbReference type="AlphaFoldDB" id="A0AAV4KHM0"/>
<feature type="transmembrane region" description="Helical" evidence="2">
    <location>
        <begin position="241"/>
        <end position="264"/>
    </location>
</feature>
<evidence type="ECO:0000256" key="2">
    <source>
        <dbReference type="SAM" id="Phobius"/>
    </source>
</evidence>
<feature type="compositionally biased region" description="Low complexity" evidence="1">
    <location>
        <begin position="8"/>
        <end position="22"/>
    </location>
</feature>
<evidence type="ECO:0008006" key="5">
    <source>
        <dbReference type="Google" id="ProtNLM"/>
    </source>
</evidence>
<organism evidence="3 4">
    <name type="scientific">Streptomyces cinereoruber</name>
    <dbReference type="NCBI Taxonomy" id="67260"/>
    <lineage>
        <taxon>Bacteria</taxon>
        <taxon>Bacillati</taxon>
        <taxon>Actinomycetota</taxon>
        <taxon>Actinomycetes</taxon>
        <taxon>Kitasatosporales</taxon>
        <taxon>Streptomycetaceae</taxon>
        <taxon>Streptomyces</taxon>
    </lineage>
</organism>
<dbReference type="EMBL" id="BMSJ01000004">
    <property type="protein sequence ID" value="GGR24831.1"/>
    <property type="molecule type" value="Genomic_DNA"/>
</dbReference>
<accession>A0AAV4KHM0</accession>
<evidence type="ECO:0000313" key="4">
    <source>
        <dbReference type="Proteomes" id="UP000642014"/>
    </source>
</evidence>
<name>A0AAV4KHM0_9ACTN</name>
<proteinExistence type="predicted"/>
<dbReference type="NCBIfam" id="NF038391">
    <property type="entry name" value="streptophobe"/>
    <property type="match status" value="1"/>
</dbReference>
<gene>
    <name evidence="3" type="ORF">GCM10010497_28860</name>
</gene>
<keyword evidence="2" id="KW-0472">Membrane</keyword>
<feature type="transmembrane region" description="Helical" evidence="2">
    <location>
        <begin position="202"/>
        <end position="220"/>
    </location>
</feature>
<protein>
    <recommendedName>
        <fullName evidence="5">Integral membrane protein</fullName>
    </recommendedName>
</protein>
<feature type="region of interest" description="Disordered" evidence="1">
    <location>
        <begin position="1"/>
        <end position="22"/>
    </location>
</feature>
<sequence length="468" mass="48172">MAVHKRAAVPGTSVVTVSSRPSTSTRTAAAPAGLFARIALQALVAVVAGYLAMGVVAGLGLWAAGAADLPGGFTAVLAAVVVMATGGKVELSGDAGALAGTQAQLTAMPLTVTLVGALVTGYCFLRPLRHHAVTGARELLLRAGAVVVLWLVALAGLSALARHDFRITLGGQETEDPLMDLFGDLLDSVNPTVGFRTDLGPTLFYGLLWIIGVLLVALLVSRGTPLPSRLVRYQEPVRPAAHAMLLLLLAYVLVGLVVGLVVAATEGHPADTFAVLLLGLPNVTWLALGVGIGGSWEGRAEGPFGLPVPQVLDAVLRGGGGGERPDLSTVDLSSLAAQDGRAWWLLPVAAVLVLAAAFAAAVRSPARTRPWQHSLRFGVAFALTMLVAAPVTLVEARFGLSVLGIGELDSLGGQVLLRPHVWVIAGFALLWGLVLGLLGGLLASRVHRKGEVERPARDEEGADPSGTP</sequence>
<feature type="transmembrane region" description="Helical" evidence="2">
    <location>
        <begin position="39"/>
        <end position="62"/>
    </location>
</feature>
<dbReference type="InterPro" id="IPR047724">
    <property type="entry name" value="Streptophobe"/>
</dbReference>
<feature type="transmembrane region" description="Helical" evidence="2">
    <location>
        <begin position="420"/>
        <end position="444"/>
    </location>
</feature>
<keyword evidence="2" id="KW-1133">Transmembrane helix</keyword>